<dbReference type="Gene3D" id="3.40.630.30">
    <property type="match status" value="1"/>
</dbReference>
<dbReference type="Proteomes" id="UP000193570">
    <property type="component" value="Unassembled WGS sequence"/>
</dbReference>
<evidence type="ECO:0000313" key="3">
    <source>
        <dbReference type="Proteomes" id="UP000193570"/>
    </source>
</evidence>
<feature type="domain" description="N-acetyltransferase" evidence="1">
    <location>
        <begin position="1"/>
        <end position="184"/>
    </location>
</feature>
<dbReference type="InterPro" id="IPR000182">
    <property type="entry name" value="GNAT_dom"/>
</dbReference>
<dbReference type="GO" id="GO:0016747">
    <property type="term" value="F:acyltransferase activity, transferring groups other than amino-acyl groups"/>
    <property type="evidence" value="ECO:0007669"/>
    <property type="project" value="InterPro"/>
</dbReference>
<dbReference type="PANTHER" id="PTHR39173">
    <property type="entry name" value="ACETYLTRANSFERASE"/>
    <property type="match status" value="1"/>
</dbReference>
<gene>
    <name evidence="2" type="ORF">ROJ8625_01742</name>
</gene>
<dbReference type="PROSITE" id="PS51186">
    <property type="entry name" value="GNAT"/>
    <property type="match status" value="1"/>
</dbReference>
<dbReference type="InterPro" id="IPR016181">
    <property type="entry name" value="Acyl_CoA_acyltransferase"/>
</dbReference>
<name>A0A1X6Z2C8_9RHOB</name>
<dbReference type="EMBL" id="FWFK01000003">
    <property type="protein sequence ID" value="SLN38153.1"/>
    <property type="molecule type" value="Genomic_DNA"/>
</dbReference>
<accession>A0A1X6Z2C8</accession>
<dbReference type="AlphaFoldDB" id="A0A1X6Z2C8"/>
<organism evidence="2 3">
    <name type="scientific">Roseivivax jejudonensis</name>
    <dbReference type="NCBI Taxonomy" id="1529041"/>
    <lineage>
        <taxon>Bacteria</taxon>
        <taxon>Pseudomonadati</taxon>
        <taxon>Pseudomonadota</taxon>
        <taxon>Alphaproteobacteria</taxon>
        <taxon>Rhodobacterales</taxon>
        <taxon>Roseobacteraceae</taxon>
        <taxon>Roseivivax</taxon>
    </lineage>
</organism>
<dbReference type="Pfam" id="PF13302">
    <property type="entry name" value="Acetyltransf_3"/>
    <property type="match status" value="1"/>
</dbReference>
<sequence>MELVIPTLDRLPGYVDALERGWTPDTLRPEVAGEQLDAIARDAGGFVARQDDPEARGGPVRLPDGSQAARLPSLRRWIWADGFCGAISLRWQPGTDALPPTCLGHVGYAVVPWRRGQGHATTALRAILPVAAALGLRRIEVVTDPVNAASIRVIERAGGVLAETFTVPDTLGGGAALRYRIATPGAGAETARPAGPAPVR</sequence>
<protein>
    <submittedName>
        <fullName evidence="2">Acetyltransferase (GNAT) family protein</fullName>
    </submittedName>
</protein>
<dbReference type="RefSeq" id="WP_085791477.1">
    <property type="nucleotide sequence ID" value="NZ_FWFK01000003.1"/>
</dbReference>
<reference evidence="2 3" key="1">
    <citation type="submission" date="2017-03" db="EMBL/GenBank/DDBJ databases">
        <authorList>
            <person name="Afonso C.L."/>
            <person name="Miller P.J."/>
            <person name="Scott M.A."/>
            <person name="Spackman E."/>
            <person name="Goraichik I."/>
            <person name="Dimitrov K.M."/>
            <person name="Suarez D.L."/>
            <person name="Swayne D.E."/>
        </authorList>
    </citation>
    <scope>NUCLEOTIDE SEQUENCE [LARGE SCALE GENOMIC DNA]</scope>
    <source>
        <strain evidence="2 3">CECT 8625</strain>
    </source>
</reference>
<evidence type="ECO:0000313" key="2">
    <source>
        <dbReference type="EMBL" id="SLN38153.1"/>
    </source>
</evidence>
<dbReference type="PANTHER" id="PTHR39173:SF1">
    <property type="entry name" value="ACETYLTRANSFERASE"/>
    <property type="match status" value="1"/>
</dbReference>
<dbReference type="OrthoDB" id="5293267at2"/>
<keyword evidence="3" id="KW-1185">Reference proteome</keyword>
<proteinExistence type="predicted"/>
<dbReference type="SUPFAM" id="SSF55729">
    <property type="entry name" value="Acyl-CoA N-acyltransferases (Nat)"/>
    <property type="match status" value="1"/>
</dbReference>
<evidence type="ECO:0000259" key="1">
    <source>
        <dbReference type="PROSITE" id="PS51186"/>
    </source>
</evidence>
<keyword evidence="2" id="KW-0808">Transferase</keyword>